<dbReference type="InterPro" id="IPR015919">
    <property type="entry name" value="Cadherin-like_sf"/>
</dbReference>
<dbReference type="InterPro" id="IPR051172">
    <property type="entry name" value="Chlamydia_OmcB"/>
</dbReference>
<dbReference type="InterPro" id="IPR047589">
    <property type="entry name" value="DUF11_rpt"/>
</dbReference>
<dbReference type="Gene3D" id="2.60.40.740">
    <property type="match status" value="12"/>
</dbReference>
<gene>
    <name evidence="2" type="ORF">JRJ22_08355</name>
</gene>
<reference evidence="2 3" key="1">
    <citation type="submission" date="2021-02" db="EMBL/GenBank/DDBJ databases">
        <title>Paenibacillus tianjinensis sp. nov.</title>
        <authorList>
            <person name="Liu H."/>
        </authorList>
    </citation>
    <scope>NUCLEOTIDE SEQUENCE [LARGE SCALE GENOMIC DNA]</scope>
    <source>
        <strain evidence="2 3">TB2019</strain>
    </source>
</reference>
<feature type="domain" description="DUF11" evidence="1">
    <location>
        <begin position="2152"/>
        <end position="2237"/>
    </location>
</feature>
<dbReference type="NCBIfam" id="TIGR01451">
    <property type="entry name" value="B_ant_repeat"/>
    <property type="match status" value="15"/>
</dbReference>
<feature type="domain" description="DUF11" evidence="1">
    <location>
        <begin position="1380"/>
        <end position="1484"/>
    </location>
</feature>
<dbReference type="Pfam" id="PF01345">
    <property type="entry name" value="DUF11"/>
    <property type="match status" value="15"/>
</dbReference>
<dbReference type="SUPFAM" id="SSF49401">
    <property type="entry name" value="Bacterial adhesins"/>
    <property type="match status" value="2"/>
</dbReference>
<feature type="domain" description="DUF11" evidence="1">
    <location>
        <begin position="740"/>
        <end position="825"/>
    </location>
</feature>
<proteinExistence type="predicted"/>
<feature type="domain" description="DUF11" evidence="1">
    <location>
        <begin position="1506"/>
        <end position="1606"/>
    </location>
</feature>
<name>A0ABX7LHZ1_9BACL</name>
<evidence type="ECO:0000313" key="3">
    <source>
        <dbReference type="Proteomes" id="UP000663452"/>
    </source>
</evidence>
<feature type="domain" description="DUF11" evidence="1">
    <location>
        <begin position="2018"/>
        <end position="2121"/>
    </location>
</feature>
<feature type="domain" description="DUF11" evidence="1">
    <location>
        <begin position="870"/>
        <end position="970"/>
    </location>
</feature>
<dbReference type="PANTHER" id="PTHR34819">
    <property type="entry name" value="LARGE CYSTEINE-RICH PERIPLASMIC PROTEIN OMCB"/>
    <property type="match status" value="1"/>
</dbReference>
<feature type="domain" description="DUF11" evidence="1">
    <location>
        <begin position="1894"/>
        <end position="1994"/>
    </location>
</feature>
<feature type="domain" description="DUF11" evidence="1">
    <location>
        <begin position="1765"/>
        <end position="1879"/>
    </location>
</feature>
<dbReference type="InterPro" id="IPR008966">
    <property type="entry name" value="Adhesion_dom_sf"/>
</dbReference>
<feature type="domain" description="DUF11" evidence="1">
    <location>
        <begin position="1636"/>
        <end position="1738"/>
    </location>
</feature>
<feature type="domain" description="DUF11" evidence="1">
    <location>
        <begin position="352"/>
        <end position="453"/>
    </location>
</feature>
<dbReference type="PANTHER" id="PTHR34819:SF3">
    <property type="entry name" value="CELL SURFACE PROTEIN"/>
    <property type="match status" value="1"/>
</dbReference>
<evidence type="ECO:0000313" key="2">
    <source>
        <dbReference type="EMBL" id="QSF47685.1"/>
    </source>
</evidence>
<feature type="domain" description="DUF11" evidence="1">
    <location>
        <begin position="995"/>
        <end position="1097"/>
    </location>
</feature>
<dbReference type="Proteomes" id="UP000663452">
    <property type="component" value="Chromosome"/>
</dbReference>
<feature type="domain" description="DUF11" evidence="1">
    <location>
        <begin position="613"/>
        <end position="715"/>
    </location>
</feature>
<feature type="domain" description="DUF11" evidence="1">
    <location>
        <begin position="484"/>
        <end position="572"/>
    </location>
</feature>
<evidence type="ECO:0000259" key="1">
    <source>
        <dbReference type="Pfam" id="PF01345"/>
    </source>
</evidence>
<keyword evidence="3" id="KW-1185">Reference proteome</keyword>
<accession>A0ABX7LHZ1</accession>
<dbReference type="SUPFAM" id="SSF49313">
    <property type="entry name" value="Cadherin-like"/>
    <property type="match status" value="1"/>
</dbReference>
<dbReference type="EMBL" id="CP070969">
    <property type="protein sequence ID" value="QSF47685.1"/>
    <property type="molecule type" value="Genomic_DNA"/>
</dbReference>
<organism evidence="2 3">
    <name type="scientific">Paenibacillus tianjinensis</name>
    <dbReference type="NCBI Taxonomy" id="2810347"/>
    <lineage>
        <taxon>Bacteria</taxon>
        <taxon>Bacillati</taxon>
        <taxon>Bacillota</taxon>
        <taxon>Bacilli</taxon>
        <taxon>Bacillales</taxon>
        <taxon>Paenibacillaceae</taxon>
        <taxon>Paenibacillus</taxon>
    </lineage>
</organism>
<dbReference type="InterPro" id="IPR001434">
    <property type="entry name" value="OmcB-like_DUF11"/>
</dbReference>
<feature type="domain" description="DUF11" evidence="1">
    <location>
        <begin position="1125"/>
        <end position="1239"/>
    </location>
</feature>
<feature type="domain" description="DUF11" evidence="1">
    <location>
        <begin position="1250"/>
        <end position="1352"/>
    </location>
</feature>
<protein>
    <submittedName>
        <fullName evidence="2">DUF11 domain-containing protein</fullName>
    </submittedName>
</protein>
<sequence>MKIIPLVVRATINATGAITFTGNTLGLSRSDTAGVPGTQDSIGAFSTVNTASTFGSYPAGTTNLYQNNSSAAILTIPAGSTVLYAELIWGGSYINGNVNLTGFINNPVSLTTPAGATVSISPDAATSNTVDLGNGASAYVRSANVTSIIQTGGAGTYITAGVVGTIVINNDSTANHAGWTLGVIYQNPSLPFRNMSLRAGAVLVQSSSAPVVTTITGFATPVTGALGGRILFSAQEGDANRSGDQALFGPTSATQAALSGPNNFANNFFASQINNDAGALNTTGTFGTRNQTNGSPGSNISGGRQGWDITNIDVSARLVNNQSSALLTLTTSGDAYVVNGNALQIDINAPKINLTKSSNVSGTIVGDTVTYTVTVSNTGTASAASVVLSDSLPAGLTFVAGSVLVAGVSRPTYDISAGIPLGSLALGTSVTVTYQARVTSLPNPQIIPNTANAAFTFQSVAGGPIVSGVIPSNTNSLPVYSPVLGIVKSANTSNATVGDQITYTLQIANTGNIGAATTLTDNIPAGSTYVPGSFTVNGTPVAGNPATGIGIGTIPAGGSSTVQFRVVVNSLPSPPQLVDQATAAYTFLVPDGRTVSGSAASNTLTIPVTLPNVTVVKTASFPDVAVDDTLQYTSVISNNGVAAVTNVILSDPIPAGSTFVTGSVIVAGTSRPTADPATGISIGTIAAGASVTVIFQVAISSIPAASQLSNRSSASYSSGAFTAITQSNIVATPVFQPVIGILKSASPASATVSGNVLYTLQVKNSGNIAAAVTVSDNIPSGSAFISGSVTVNGVVRPGESPLSGIALGSIAPGTTFTVTFLTSVESLPSPAVLTDQGSSSYTYQLPSGRLLAGSSVSNTVTLPVSAPNITLLKSANLAAIAVGEYITYTLSVSNPSGVSVNNVVVSDPIPEGGAFVAGTVTVNGTAVPSANPGAGIALGTIAAGATVVVRFQVNATSVPNSAQLSNRANASFTAGAFSGTALSNTINTPVFTPVISLFKSANAAQASVGSSLSFSILARNTGNIAATLNLTDSLPPQAIFETNSVIVGGTPLPGYDLVTGVPVGPLAPGDSVTVSFLVTVTALPPNQQLLNTAAASYSFTLPDGRQLGGNAVSNTLSVPVSAPNVTVVKSVNASDAVTGDILTFTSMLTNNSIAVVRNIILSDPLPENTAFIPGTVIVGGVSQPLSVPSAGIPIGSLAPGATVAVTFEVRVTMPIPSQINNQSTVSFTSGVFSGSSTSNVTSTPVIEPQISLLKSANDLNATVGDTIIYTIVVSNTGNLAANVTLTDNIPAGVTFDPNSVIVGGFPQPGSAPDTGIAVGIVAPGASVTVSFTVFIVSLPSPQQLVNQANSTYTFTPPDGRLLTGSAASNTVTIAVSAPNLAVVKSTTSTSVAVGDTIIYSVSITNNGLDPVNNVQLTDPIPAGTEFFPGSVSVNGVPFPNANPASGISVGTLAPGVSATVAYSVRVTAVPTNGLINNQATVTYTSGVFSGSTFSNPVSVPVFQPNVAVGKSANTSNATVGDTVTYSLNVTNTGNYAANLTVTDNIPAGTTFVPNSVLINGLPLPQADPSTGITAGTIAAGGTVLVQFSVVITSLPSPQLLVNQGTVAYTFTLPDGRTLSGSALSNTYTIPVSSPNLGVVKSTAITATTVGDSITYTVVLTNNGIATVNNVVFTDALPAGTAFVAGSVLVDGVPRPGASPATGVTIGSIATGASVTVAFTVTVTSLPAIGLLNNQSSVSFTSGAVANVAFSNTVTTPVYQPIVAAVKSSNSTNATVGDTITYTVTVSNTGNYPVTGTLTDTVPTGTSLIPNSVLVGGLPVPGSDPSTGVPLGTIAAGASLQVIFSVLIDTLPPSQQLTNQANLSLAYTLPDGRTFNQTAVSNINQIAVSSPNVLVAKTTSVIDAVIGDTVPYTIVVTNSGIASINNVVLSDPIPAGSSFVAGSVVVDGTPIPGANPANGIALGTIAPGASVTVTFNILVKTLPASANLNNQASVSFTSGAFSGAAYSNILNTPVFQPIINVVKSADTANATVGDTVTYFLNVTNTGNLPAVVTLTDAIPPGGVFIPNSVLINGVPQPGADPTNGISLGTVAAGATVTVTVTLQVTVASLPTPQQLVNQAAASFTFTPPDGRLLSGSSLSNVLIIPVSSPDVTAVKSTPAIDAVVGDIITYTIVVTNNGIVAVNNVVLVDPIPAGSQFVSGSVTVDSVARPAANPGSGIVIGTIAASASVTVTFQVKVIAI</sequence>